<gene>
    <name evidence="3" type="ORF">HUT08_09805</name>
</gene>
<proteinExistence type="predicted"/>
<feature type="transmembrane region" description="Helical" evidence="2">
    <location>
        <begin position="107"/>
        <end position="126"/>
    </location>
</feature>
<evidence type="ECO:0000313" key="3">
    <source>
        <dbReference type="EMBL" id="QKW49796.1"/>
    </source>
</evidence>
<dbReference type="EMBL" id="CP054929">
    <property type="protein sequence ID" value="QKW49796.1"/>
    <property type="molecule type" value="Genomic_DNA"/>
</dbReference>
<keyword evidence="2" id="KW-0472">Membrane</keyword>
<evidence type="ECO:0000313" key="4">
    <source>
        <dbReference type="Proteomes" id="UP000509303"/>
    </source>
</evidence>
<sequence length="163" mass="16772">MSAGDLPERTSVTTTTSSDATPGAAGAGEPTGPTSRPQPPTSGPTGGSAMDWALLVCGSVLLLGVVVDAVEGEGLAWVTLAWTLILLPEGVRRIFAARGHTRRVELMGPVASFCTAAATAVCWAGLAYDWSRGNGTSWLVLIGTVLLTVGGAVWLVRGLLERR</sequence>
<feature type="transmembrane region" description="Helical" evidence="2">
    <location>
        <begin position="138"/>
        <end position="160"/>
    </location>
</feature>
<name>A0A7H8N645_9ACTN</name>
<keyword evidence="4" id="KW-1185">Reference proteome</keyword>
<feature type="compositionally biased region" description="Low complexity" evidence="1">
    <location>
        <begin position="10"/>
        <end position="35"/>
    </location>
</feature>
<dbReference type="RefSeq" id="WP_176161531.1">
    <property type="nucleotide sequence ID" value="NZ_CP054929.1"/>
</dbReference>
<keyword evidence="2" id="KW-1133">Transmembrane helix</keyword>
<reference evidence="3 4" key="1">
    <citation type="submission" date="2020-06" db="EMBL/GenBank/DDBJ databases">
        <title>Genome mining for natural products.</title>
        <authorList>
            <person name="Zhang B."/>
            <person name="Shi J."/>
            <person name="Ge H."/>
        </authorList>
    </citation>
    <scope>NUCLEOTIDE SEQUENCE [LARGE SCALE GENOMIC DNA]</scope>
    <source>
        <strain evidence="3 4">NA00687</strain>
    </source>
</reference>
<dbReference type="Proteomes" id="UP000509303">
    <property type="component" value="Chromosome"/>
</dbReference>
<dbReference type="AlphaFoldDB" id="A0A7H8N645"/>
<protein>
    <submittedName>
        <fullName evidence="3">Uncharacterized protein</fullName>
    </submittedName>
</protein>
<evidence type="ECO:0000256" key="2">
    <source>
        <dbReference type="SAM" id="Phobius"/>
    </source>
</evidence>
<feature type="region of interest" description="Disordered" evidence="1">
    <location>
        <begin position="1"/>
        <end position="46"/>
    </location>
</feature>
<accession>A0A7H8N645</accession>
<organism evidence="3 4">
    <name type="scientific">Streptomyces buecherae</name>
    <dbReference type="NCBI Taxonomy" id="2763006"/>
    <lineage>
        <taxon>Bacteria</taxon>
        <taxon>Bacillati</taxon>
        <taxon>Actinomycetota</taxon>
        <taxon>Actinomycetes</taxon>
        <taxon>Kitasatosporales</taxon>
        <taxon>Streptomycetaceae</taxon>
        <taxon>Streptomyces</taxon>
    </lineage>
</organism>
<evidence type="ECO:0000256" key="1">
    <source>
        <dbReference type="SAM" id="MobiDB-lite"/>
    </source>
</evidence>
<keyword evidence="2" id="KW-0812">Transmembrane</keyword>